<sequence>MGQPPLRYKIYLQCAAWKIHKRIYGSWRTEVLVNLAGCGMKFPAPWFLQTLYQITNLYFIKTMVFSICTSSNSQLR</sequence>
<proteinExistence type="predicted"/>
<keyword evidence="2" id="KW-1185">Reference proteome</keyword>
<comment type="caution">
    <text evidence="1">The sequence shown here is derived from an EMBL/GenBank/DDBJ whole genome shotgun (WGS) entry which is preliminary data.</text>
</comment>
<dbReference type="AlphaFoldDB" id="A0AAD4RW04"/>
<evidence type="ECO:0000313" key="1">
    <source>
        <dbReference type="EMBL" id="KAI3835595.1"/>
    </source>
</evidence>
<evidence type="ECO:0000313" key="2">
    <source>
        <dbReference type="Proteomes" id="UP001202328"/>
    </source>
</evidence>
<protein>
    <submittedName>
        <fullName evidence="1">Uncharacterized protein</fullName>
    </submittedName>
</protein>
<organism evidence="1 2">
    <name type="scientific">Papaver atlanticum</name>
    <dbReference type="NCBI Taxonomy" id="357466"/>
    <lineage>
        <taxon>Eukaryota</taxon>
        <taxon>Viridiplantae</taxon>
        <taxon>Streptophyta</taxon>
        <taxon>Embryophyta</taxon>
        <taxon>Tracheophyta</taxon>
        <taxon>Spermatophyta</taxon>
        <taxon>Magnoliopsida</taxon>
        <taxon>Ranunculales</taxon>
        <taxon>Papaveraceae</taxon>
        <taxon>Papaveroideae</taxon>
        <taxon>Papaver</taxon>
    </lineage>
</organism>
<accession>A0AAD4RW04</accession>
<dbReference type="Proteomes" id="UP001202328">
    <property type="component" value="Unassembled WGS sequence"/>
</dbReference>
<reference evidence="1" key="1">
    <citation type="submission" date="2022-04" db="EMBL/GenBank/DDBJ databases">
        <title>A functionally conserved STORR gene fusion in Papaver species that diverged 16.8 million years ago.</title>
        <authorList>
            <person name="Catania T."/>
        </authorList>
    </citation>
    <scope>NUCLEOTIDE SEQUENCE</scope>
    <source>
        <strain evidence="1">S-188037</strain>
    </source>
</reference>
<gene>
    <name evidence="1" type="ORF">MKW98_027507</name>
</gene>
<dbReference type="EMBL" id="JAJJMB010017748">
    <property type="protein sequence ID" value="KAI3835595.1"/>
    <property type="molecule type" value="Genomic_DNA"/>
</dbReference>
<name>A0AAD4RW04_9MAGN</name>